<comment type="caution">
    <text evidence="1">The sequence shown here is derived from an EMBL/GenBank/DDBJ whole genome shotgun (WGS) entry which is preliminary data.</text>
</comment>
<organism evidence="1">
    <name type="scientific">bioreactor metagenome</name>
    <dbReference type="NCBI Taxonomy" id="1076179"/>
    <lineage>
        <taxon>unclassified sequences</taxon>
        <taxon>metagenomes</taxon>
        <taxon>ecological metagenomes</taxon>
    </lineage>
</organism>
<dbReference type="AlphaFoldDB" id="A0A644UWI6"/>
<protein>
    <submittedName>
        <fullName evidence="1">Uncharacterized protein</fullName>
    </submittedName>
</protein>
<gene>
    <name evidence="1" type="ORF">SDC9_29421</name>
</gene>
<proteinExistence type="predicted"/>
<name>A0A644UWI6_9ZZZZ</name>
<dbReference type="EMBL" id="VSSQ01000176">
    <property type="protein sequence ID" value="MPL83466.1"/>
    <property type="molecule type" value="Genomic_DNA"/>
</dbReference>
<sequence length="40" mass="4391">MPDSGSESPENTFVIAGDSLFLNFRYCKAGILETIANRLL</sequence>
<reference evidence="1" key="1">
    <citation type="submission" date="2019-08" db="EMBL/GenBank/DDBJ databases">
        <authorList>
            <person name="Kucharzyk K."/>
            <person name="Murdoch R.W."/>
            <person name="Higgins S."/>
            <person name="Loffler F."/>
        </authorList>
    </citation>
    <scope>NUCLEOTIDE SEQUENCE</scope>
</reference>
<evidence type="ECO:0000313" key="1">
    <source>
        <dbReference type="EMBL" id="MPL83466.1"/>
    </source>
</evidence>
<accession>A0A644UWI6</accession>